<dbReference type="RefSeq" id="WP_154368573.1">
    <property type="nucleotide sequence ID" value="NZ_WKJM01000024.1"/>
</dbReference>
<dbReference type="InterPro" id="IPR001261">
    <property type="entry name" value="ArgE/DapE_CS"/>
</dbReference>
<evidence type="ECO:0000256" key="3">
    <source>
        <dbReference type="ARBA" id="ARBA00022723"/>
    </source>
</evidence>
<dbReference type="GO" id="GO:0046872">
    <property type="term" value="F:metal ion binding"/>
    <property type="evidence" value="ECO:0007669"/>
    <property type="project" value="UniProtKB-KW"/>
</dbReference>
<sequence>MKTAAWWLAGLAVAGAAQGADLTPVQQQMRSIYQELVETNTTNSVGSCTVAAQKMARRLKAGGFKDSELQILIPPGGPAKGNLIARLKGDGSKKPLLLLAHIDVVEARREDWERDPFKLVEENGMFYARGSSDDKAMAASFVNNMLLYKKEKLPLKRDIILALTCDEELVPSQFDGAEYLVNHHRALIDAEIALNEGGGGLLDKDGKPVRHGIQAGEKIYQSFQLEVTNPGGHSSAPFKDNAIYHLADGLSRLGQFSFPFKLSPVTRAYYERMSAIEKGQVAADMKAILQDPPDQAALDRLYAVSPVHNSTVRTTCVATKVDAGHADNALPQRARATVNCRILPGEPIAEVQATLQRVVADDKIKITRIGDGVDGPMPPMTPVLMKAVEEISNDMWPGVPVVPTMSTGGTDGRFLNNAGIWTYGVSGMFHGPEGSGAHGLNEHIRVKSLYDGQEYLYRLGKRLATE</sequence>
<keyword evidence="4 8" id="KW-0378">Hydrolase</keyword>
<dbReference type="Pfam" id="PF01546">
    <property type="entry name" value="Peptidase_M20"/>
    <property type="match status" value="1"/>
</dbReference>
<comment type="caution">
    <text evidence="8">The sequence shown here is derived from an EMBL/GenBank/DDBJ whole genome shotgun (WGS) entry which is preliminary data.</text>
</comment>
<dbReference type="InterPro" id="IPR047177">
    <property type="entry name" value="Pept_M20A"/>
</dbReference>
<organism evidence="8 9">
    <name type="scientific">Duganella alba</name>
    <dbReference type="NCBI Taxonomy" id="2666081"/>
    <lineage>
        <taxon>Bacteria</taxon>
        <taxon>Pseudomonadati</taxon>
        <taxon>Pseudomonadota</taxon>
        <taxon>Betaproteobacteria</taxon>
        <taxon>Burkholderiales</taxon>
        <taxon>Oxalobacteraceae</taxon>
        <taxon>Telluria group</taxon>
        <taxon>Duganella</taxon>
    </lineage>
</organism>
<evidence type="ECO:0000313" key="8">
    <source>
        <dbReference type="EMBL" id="MRX10805.1"/>
    </source>
</evidence>
<evidence type="ECO:0000259" key="7">
    <source>
        <dbReference type="Pfam" id="PF07687"/>
    </source>
</evidence>
<accession>A0A6L5QMD1</accession>
<dbReference type="SUPFAM" id="SSF55031">
    <property type="entry name" value="Bacterial exopeptidase dimerisation domain"/>
    <property type="match status" value="1"/>
</dbReference>
<dbReference type="Pfam" id="PF07687">
    <property type="entry name" value="M20_dimer"/>
    <property type="match status" value="1"/>
</dbReference>
<dbReference type="Gene3D" id="1.10.150.900">
    <property type="match status" value="1"/>
</dbReference>
<name>A0A6L5QMD1_9BURK</name>
<reference evidence="8 9" key="1">
    <citation type="submission" date="2019-11" db="EMBL/GenBank/DDBJ databases">
        <title>Novel species isolated from a subtropical stream in China.</title>
        <authorList>
            <person name="Lu H."/>
        </authorList>
    </citation>
    <scope>NUCLEOTIDE SEQUENCE [LARGE SCALE GENOMIC DNA]</scope>
    <source>
        <strain evidence="8 9">FT25W</strain>
    </source>
</reference>
<keyword evidence="3" id="KW-0479">Metal-binding</keyword>
<keyword evidence="5" id="KW-0862">Zinc</keyword>
<protein>
    <submittedName>
        <fullName evidence="8">M20/M25/M40 family metallo-hydrolase</fullName>
    </submittedName>
</protein>
<evidence type="ECO:0000256" key="1">
    <source>
        <dbReference type="ARBA" id="ARBA00006247"/>
    </source>
</evidence>
<dbReference type="GO" id="GO:0006508">
    <property type="term" value="P:proteolysis"/>
    <property type="evidence" value="ECO:0007669"/>
    <property type="project" value="UniProtKB-KW"/>
</dbReference>
<evidence type="ECO:0000256" key="4">
    <source>
        <dbReference type="ARBA" id="ARBA00022801"/>
    </source>
</evidence>
<dbReference type="Proteomes" id="UP000481037">
    <property type="component" value="Unassembled WGS sequence"/>
</dbReference>
<dbReference type="PROSITE" id="PS00758">
    <property type="entry name" value="ARGE_DAPE_CPG2_1"/>
    <property type="match status" value="1"/>
</dbReference>
<feature type="signal peptide" evidence="6">
    <location>
        <begin position="1"/>
        <end position="19"/>
    </location>
</feature>
<dbReference type="PANTHER" id="PTHR45962">
    <property type="entry name" value="N-FATTY-ACYL-AMINO ACID SYNTHASE/HYDROLASE PM20D1"/>
    <property type="match status" value="1"/>
</dbReference>
<feature type="chain" id="PRO_5027025628" evidence="6">
    <location>
        <begin position="20"/>
        <end position="466"/>
    </location>
</feature>
<comment type="similarity">
    <text evidence="1">Belongs to the peptidase M20A family.</text>
</comment>
<dbReference type="GO" id="GO:0008233">
    <property type="term" value="F:peptidase activity"/>
    <property type="evidence" value="ECO:0007669"/>
    <property type="project" value="UniProtKB-KW"/>
</dbReference>
<evidence type="ECO:0000256" key="6">
    <source>
        <dbReference type="SAM" id="SignalP"/>
    </source>
</evidence>
<dbReference type="InterPro" id="IPR002933">
    <property type="entry name" value="Peptidase_M20"/>
</dbReference>
<dbReference type="PANTHER" id="PTHR45962:SF1">
    <property type="entry name" value="N-FATTY-ACYL-AMINO ACID SYNTHASE_HYDROLASE PM20D1"/>
    <property type="match status" value="1"/>
</dbReference>
<evidence type="ECO:0000256" key="5">
    <source>
        <dbReference type="ARBA" id="ARBA00022833"/>
    </source>
</evidence>
<evidence type="ECO:0000313" key="9">
    <source>
        <dbReference type="Proteomes" id="UP000481037"/>
    </source>
</evidence>
<dbReference type="AlphaFoldDB" id="A0A6L5QMD1"/>
<dbReference type="InterPro" id="IPR036264">
    <property type="entry name" value="Bact_exopeptidase_dim_dom"/>
</dbReference>
<dbReference type="Gene3D" id="3.30.70.360">
    <property type="match status" value="1"/>
</dbReference>
<dbReference type="InterPro" id="IPR011650">
    <property type="entry name" value="Peptidase_M20_dimer"/>
</dbReference>
<dbReference type="EMBL" id="WKJM01000024">
    <property type="protein sequence ID" value="MRX10805.1"/>
    <property type="molecule type" value="Genomic_DNA"/>
</dbReference>
<keyword evidence="9" id="KW-1185">Reference proteome</keyword>
<proteinExistence type="inferred from homology"/>
<keyword evidence="6" id="KW-0732">Signal</keyword>
<dbReference type="Gene3D" id="3.40.630.10">
    <property type="entry name" value="Zn peptidases"/>
    <property type="match status" value="1"/>
</dbReference>
<dbReference type="NCBIfam" id="NF006596">
    <property type="entry name" value="PRK09133.1"/>
    <property type="match status" value="1"/>
</dbReference>
<keyword evidence="2" id="KW-0645">Protease</keyword>
<dbReference type="SUPFAM" id="SSF53187">
    <property type="entry name" value="Zn-dependent exopeptidases"/>
    <property type="match status" value="1"/>
</dbReference>
<gene>
    <name evidence="8" type="ORF">GJ697_23525</name>
</gene>
<feature type="domain" description="Peptidase M20 dimerisation" evidence="7">
    <location>
        <begin position="218"/>
        <end position="363"/>
    </location>
</feature>
<evidence type="ECO:0000256" key="2">
    <source>
        <dbReference type="ARBA" id="ARBA00022670"/>
    </source>
</evidence>